<dbReference type="Proteomes" id="UP000004095">
    <property type="component" value="Unassembled WGS sequence"/>
</dbReference>
<feature type="transmembrane region" description="Helical" evidence="6">
    <location>
        <begin position="259"/>
        <end position="278"/>
    </location>
</feature>
<feature type="transmembrane region" description="Helical" evidence="6">
    <location>
        <begin position="53"/>
        <end position="71"/>
    </location>
</feature>
<feature type="transmembrane region" description="Helical" evidence="6">
    <location>
        <begin position="108"/>
        <end position="130"/>
    </location>
</feature>
<dbReference type="GO" id="GO:0016020">
    <property type="term" value="C:membrane"/>
    <property type="evidence" value="ECO:0007669"/>
    <property type="project" value="UniProtKB-SubCell"/>
</dbReference>
<keyword evidence="9" id="KW-1185">Reference proteome</keyword>
<comment type="similarity">
    <text evidence="2">Belongs to the EamA transporter family.</text>
</comment>
<dbReference type="InterPro" id="IPR000620">
    <property type="entry name" value="EamA_dom"/>
</dbReference>
<dbReference type="PANTHER" id="PTHR32322">
    <property type="entry name" value="INNER MEMBRANE TRANSPORTER"/>
    <property type="match status" value="1"/>
</dbReference>
<proteinExistence type="inferred from homology"/>
<evidence type="ECO:0000256" key="5">
    <source>
        <dbReference type="ARBA" id="ARBA00023136"/>
    </source>
</evidence>
<organism evidence="8 9">
    <name type="scientific">Microscilla marina ATCC 23134</name>
    <dbReference type="NCBI Taxonomy" id="313606"/>
    <lineage>
        <taxon>Bacteria</taxon>
        <taxon>Pseudomonadati</taxon>
        <taxon>Bacteroidota</taxon>
        <taxon>Cytophagia</taxon>
        <taxon>Cytophagales</taxon>
        <taxon>Microscillaceae</taxon>
        <taxon>Microscilla</taxon>
    </lineage>
</organism>
<feature type="transmembrane region" description="Helical" evidence="6">
    <location>
        <begin position="139"/>
        <end position="157"/>
    </location>
</feature>
<feature type="transmembrane region" description="Helical" evidence="6">
    <location>
        <begin position="21"/>
        <end position="41"/>
    </location>
</feature>
<comment type="subcellular location">
    <subcellularLocation>
        <location evidence="1">Membrane</location>
        <topology evidence="1">Multi-pass membrane protein</topology>
    </subcellularLocation>
</comment>
<dbReference type="eggNOG" id="COG0697">
    <property type="taxonomic scope" value="Bacteria"/>
</dbReference>
<gene>
    <name evidence="8" type="ORF">M23134_03727</name>
</gene>
<accession>A1ZPC0</accession>
<dbReference type="EMBL" id="AAWS01000021">
    <property type="protein sequence ID" value="EAY27659.1"/>
    <property type="molecule type" value="Genomic_DNA"/>
</dbReference>
<evidence type="ECO:0000259" key="7">
    <source>
        <dbReference type="Pfam" id="PF00892"/>
    </source>
</evidence>
<evidence type="ECO:0000256" key="6">
    <source>
        <dbReference type="SAM" id="Phobius"/>
    </source>
</evidence>
<dbReference type="PANTHER" id="PTHR32322:SF2">
    <property type="entry name" value="EAMA DOMAIN-CONTAINING PROTEIN"/>
    <property type="match status" value="1"/>
</dbReference>
<evidence type="ECO:0000256" key="1">
    <source>
        <dbReference type="ARBA" id="ARBA00004141"/>
    </source>
</evidence>
<feature type="transmembrane region" description="Helical" evidence="6">
    <location>
        <begin position="284"/>
        <end position="301"/>
    </location>
</feature>
<feature type="domain" description="EamA" evidence="7">
    <location>
        <begin position="25"/>
        <end position="153"/>
    </location>
</feature>
<dbReference type="Pfam" id="PF00892">
    <property type="entry name" value="EamA"/>
    <property type="match status" value="2"/>
</dbReference>
<dbReference type="SUPFAM" id="SSF103481">
    <property type="entry name" value="Multidrug resistance efflux transporter EmrE"/>
    <property type="match status" value="2"/>
</dbReference>
<comment type="caution">
    <text evidence="8">The sequence shown here is derived from an EMBL/GenBank/DDBJ whole genome shotgun (WGS) entry which is preliminary data.</text>
</comment>
<feature type="transmembrane region" description="Helical" evidence="6">
    <location>
        <begin position="226"/>
        <end position="247"/>
    </location>
</feature>
<feature type="transmembrane region" description="Helical" evidence="6">
    <location>
        <begin position="163"/>
        <end position="184"/>
    </location>
</feature>
<evidence type="ECO:0000256" key="2">
    <source>
        <dbReference type="ARBA" id="ARBA00007362"/>
    </source>
</evidence>
<keyword evidence="4 6" id="KW-1133">Transmembrane helix</keyword>
<dbReference type="RefSeq" id="WP_002698967.1">
    <property type="nucleotide sequence ID" value="NZ_AAWS01000021.1"/>
</dbReference>
<evidence type="ECO:0000256" key="4">
    <source>
        <dbReference type="ARBA" id="ARBA00022989"/>
    </source>
</evidence>
<protein>
    <submittedName>
        <fullName evidence="8">Integral membrane protein DUF6</fullName>
    </submittedName>
</protein>
<dbReference type="InterPro" id="IPR050638">
    <property type="entry name" value="AA-Vitamin_Transporters"/>
</dbReference>
<feature type="domain" description="EamA" evidence="7">
    <location>
        <begin position="167"/>
        <end position="302"/>
    </location>
</feature>
<keyword evidence="3 6" id="KW-0812">Transmembrane</keyword>
<evidence type="ECO:0000313" key="9">
    <source>
        <dbReference type="Proteomes" id="UP000004095"/>
    </source>
</evidence>
<dbReference type="AlphaFoldDB" id="A1ZPC0"/>
<name>A1ZPC0_MICM2</name>
<evidence type="ECO:0000256" key="3">
    <source>
        <dbReference type="ARBA" id="ARBA00022692"/>
    </source>
</evidence>
<reference evidence="8 9" key="1">
    <citation type="submission" date="2007-01" db="EMBL/GenBank/DDBJ databases">
        <authorList>
            <person name="Haygood M."/>
            <person name="Podell S."/>
            <person name="Anderson C."/>
            <person name="Hopkinson B."/>
            <person name="Roe K."/>
            <person name="Barbeau K."/>
            <person name="Gaasterland T."/>
            <person name="Ferriera S."/>
            <person name="Johnson J."/>
            <person name="Kravitz S."/>
            <person name="Beeson K."/>
            <person name="Sutton G."/>
            <person name="Rogers Y.-H."/>
            <person name="Friedman R."/>
            <person name="Frazier M."/>
            <person name="Venter J.C."/>
        </authorList>
    </citation>
    <scope>NUCLEOTIDE SEQUENCE [LARGE SCALE GENOMIC DNA]</scope>
    <source>
        <strain evidence="8 9">ATCC 23134</strain>
    </source>
</reference>
<feature type="transmembrane region" description="Helical" evidence="6">
    <location>
        <begin position="196"/>
        <end position="214"/>
    </location>
</feature>
<evidence type="ECO:0000313" key="8">
    <source>
        <dbReference type="EMBL" id="EAY27659.1"/>
    </source>
</evidence>
<dbReference type="InterPro" id="IPR037185">
    <property type="entry name" value="EmrE-like"/>
</dbReference>
<keyword evidence="5 6" id="KW-0472">Membrane</keyword>
<feature type="transmembrane region" description="Helical" evidence="6">
    <location>
        <begin position="83"/>
        <end position="102"/>
    </location>
</feature>
<sequence>MSNTTLKPKDEAPLLLGRQKMLAWAILILLAIVWGSSFILMKKGLLVYPPLQVAALRVGFAFIFLVGLAVVRFRKVPKNKWKALFVSGLVGVFIPAFLFPLAQTHVDSAITGVLNALTPMSALVLGVVIFRQKTVRTKVIGILIGFVGIICLIFTNANGGVSFNAYALFAIAATVCYGFNLNYIKHYLHDMKSLDISVFSISLVGPFALVYLFASDFTTIYTHKEGSVLALVYIAILGIAGTAIALVLFNRLLQMTNPIFASSVTYLIPLVAIILGVLDKEEILPSHYIGMTITILGVWLVNRK</sequence>